<organism evidence="12">
    <name type="scientific">Desulfobacca acetoxidans</name>
    <dbReference type="NCBI Taxonomy" id="60893"/>
    <lineage>
        <taxon>Bacteria</taxon>
        <taxon>Pseudomonadati</taxon>
        <taxon>Thermodesulfobacteriota</taxon>
        <taxon>Desulfobaccia</taxon>
        <taxon>Desulfobaccales</taxon>
        <taxon>Desulfobaccaceae</taxon>
        <taxon>Desulfobacca</taxon>
    </lineage>
</organism>
<dbReference type="EMBL" id="DTMF01000047">
    <property type="protein sequence ID" value="HGF33096.1"/>
    <property type="molecule type" value="Genomic_DNA"/>
</dbReference>
<evidence type="ECO:0000259" key="11">
    <source>
        <dbReference type="Pfam" id="PF20259"/>
    </source>
</evidence>
<dbReference type="NCBIfam" id="TIGR00420">
    <property type="entry name" value="trmU"/>
    <property type="match status" value="1"/>
</dbReference>
<feature type="active site" description="Nucleophile" evidence="9">
    <location>
        <position position="96"/>
    </location>
</feature>
<evidence type="ECO:0000313" key="12">
    <source>
        <dbReference type="EMBL" id="HGF33096.1"/>
    </source>
</evidence>
<dbReference type="InterPro" id="IPR023382">
    <property type="entry name" value="MnmA-like_central_sf"/>
</dbReference>
<feature type="active site" description="Cysteine persulfide intermediate" evidence="9">
    <location>
        <position position="194"/>
    </location>
</feature>
<feature type="site" description="Interaction with tRNA" evidence="9">
    <location>
        <position position="332"/>
    </location>
</feature>
<dbReference type="GO" id="GO:0103016">
    <property type="term" value="F:tRNA-uridine 2-sulfurtransferase activity"/>
    <property type="evidence" value="ECO:0007669"/>
    <property type="project" value="UniProtKB-EC"/>
</dbReference>
<evidence type="ECO:0000256" key="9">
    <source>
        <dbReference type="HAMAP-Rule" id="MF_00144"/>
    </source>
</evidence>
<dbReference type="Gene3D" id="2.30.30.280">
    <property type="entry name" value="Adenine nucleotide alpha hydrolases-like domains"/>
    <property type="match status" value="1"/>
</dbReference>
<dbReference type="GO" id="GO:0005737">
    <property type="term" value="C:cytoplasm"/>
    <property type="evidence" value="ECO:0007669"/>
    <property type="project" value="UniProtKB-SubCell"/>
</dbReference>
<dbReference type="HAMAP" id="MF_00144">
    <property type="entry name" value="tRNA_thiouridyl_MnmA"/>
    <property type="match status" value="1"/>
</dbReference>
<feature type="binding site" evidence="9">
    <location>
        <begin position="14"/>
        <end position="21"/>
    </location>
    <ligand>
        <name>ATP</name>
        <dbReference type="ChEBI" id="CHEBI:30616"/>
    </ligand>
</feature>
<comment type="subcellular location">
    <subcellularLocation>
        <location evidence="9">Cytoplasm</location>
    </subcellularLocation>
</comment>
<dbReference type="InterPro" id="IPR004506">
    <property type="entry name" value="MnmA-like"/>
</dbReference>
<evidence type="ECO:0000256" key="8">
    <source>
        <dbReference type="ARBA" id="ARBA00051542"/>
    </source>
</evidence>
<dbReference type="GO" id="GO:0002143">
    <property type="term" value="P:tRNA wobble position uridine thiolation"/>
    <property type="evidence" value="ECO:0007669"/>
    <property type="project" value="TreeGrafter"/>
</dbReference>
<comment type="caution">
    <text evidence="9">Lacks conserved residue(s) required for the propagation of feature annotation.</text>
</comment>
<dbReference type="PANTHER" id="PTHR11933">
    <property type="entry name" value="TRNA 5-METHYLAMINOMETHYL-2-THIOURIDYLATE -METHYLTRANSFERASE"/>
    <property type="match status" value="1"/>
</dbReference>
<feature type="domain" description="tRNA-specific 2-thiouridylase MnmA-like central" evidence="11">
    <location>
        <begin position="204"/>
        <end position="266"/>
    </location>
</feature>
<evidence type="ECO:0000256" key="3">
    <source>
        <dbReference type="ARBA" id="ARBA00022694"/>
    </source>
</evidence>
<dbReference type="InterPro" id="IPR046884">
    <property type="entry name" value="MnmA-like_central"/>
</dbReference>
<dbReference type="Pfam" id="PF20258">
    <property type="entry name" value="tRNA_Me_trans_C"/>
    <property type="match status" value="1"/>
</dbReference>
<keyword evidence="7" id="KW-1015">Disulfide bond</keyword>
<feature type="binding site" evidence="9">
    <location>
        <position position="120"/>
    </location>
    <ligand>
        <name>ATP</name>
        <dbReference type="ChEBI" id="CHEBI:30616"/>
    </ligand>
</feature>
<name>A0A7C3UWB1_9BACT</name>
<dbReference type="Gene3D" id="2.40.30.10">
    <property type="entry name" value="Translation factors"/>
    <property type="match status" value="1"/>
</dbReference>
<dbReference type="AlphaFoldDB" id="A0A7C3UWB1"/>
<keyword evidence="9" id="KW-0963">Cytoplasm</keyword>
<evidence type="ECO:0000259" key="10">
    <source>
        <dbReference type="Pfam" id="PF20258"/>
    </source>
</evidence>
<keyword evidence="6 9" id="KW-0694">RNA-binding</keyword>
<dbReference type="EC" id="2.8.1.13" evidence="9"/>
<evidence type="ECO:0000256" key="2">
    <source>
        <dbReference type="ARBA" id="ARBA00022679"/>
    </source>
</evidence>
<keyword evidence="3 9" id="KW-0819">tRNA processing</keyword>
<keyword evidence="2 9" id="KW-0808">Transferase</keyword>
<dbReference type="GO" id="GO:0000049">
    <property type="term" value="F:tRNA binding"/>
    <property type="evidence" value="ECO:0007669"/>
    <property type="project" value="UniProtKB-KW"/>
</dbReference>
<feature type="binding site" evidence="9">
    <location>
        <position position="40"/>
    </location>
    <ligand>
        <name>ATP</name>
        <dbReference type="ChEBI" id="CHEBI:30616"/>
    </ligand>
</feature>
<feature type="domain" description="tRNA-specific 2-thiouridylase MnmA-like C-terminal" evidence="10">
    <location>
        <begin position="273"/>
        <end position="348"/>
    </location>
</feature>
<feature type="site" description="Interaction with tRNA" evidence="9">
    <location>
        <position position="121"/>
    </location>
</feature>
<dbReference type="GO" id="GO:0005524">
    <property type="term" value="F:ATP binding"/>
    <property type="evidence" value="ECO:0007669"/>
    <property type="project" value="UniProtKB-KW"/>
</dbReference>
<evidence type="ECO:0000256" key="1">
    <source>
        <dbReference type="ARBA" id="ARBA00022555"/>
    </source>
</evidence>
<dbReference type="InterPro" id="IPR046885">
    <property type="entry name" value="MnmA-like_C"/>
</dbReference>
<feature type="region of interest" description="Interaction with tRNA" evidence="9">
    <location>
        <begin position="143"/>
        <end position="145"/>
    </location>
</feature>
<evidence type="ECO:0000256" key="7">
    <source>
        <dbReference type="ARBA" id="ARBA00023157"/>
    </source>
</evidence>
<proteinExistence type="inferred from homology"/>
<accession>A0A7C3UWB1</accession>
<protein>
    <recommendedName>
        <fullName evidence="9">tRNA-specific 2-thiouridylase MnmA</fullName>
        <ecNumber evidence="9">2.8.1.13</ecNumber>
    </recommendedName>
</protein>
<keyword evidence="4 9" id="KW-0547">Nucleotide-binding</keyword>
<dbReference type="CDD" id="cd01998">
    <property type="entry name" value="MnmA_TRMU-like"/>
    <property type="match status" value="1"/>
</dbReference>
<comment type="caution">
    <text evidence="12">The sequence shown here is derived from an EMBL/GenBank/DDBJ whole genome shotgun (WGS) entry which is preliminary data.</text>
</comment>
<gene>
    <name evidence="9 12" type="primary">mnmA</name>
    <name evidence="12" type="ORF">ENW96_01755</name>
</gene>
<keyword evidence="1 9" id="KW-0820">tRNA-binding</keyword>
<comment type="catalytic activity">
    <reaction evidence="8 9">
        <text>S-sulfanyl-L-cysteinyl-[protein] + uridine(34) in tRNA + AH2 + ATP = 2-thiouridine(34) in tRNA + L-cysteinyl-[protein] + A + AMP + diphosphate + H(+)</text>
        <dbReference type="Rhea" id="RHEA:47032"/>
        <dbReference type="Rhea" id="RHEA-COMP:10131"/>
        <dbReference type="Rhea" id="RHEA-COMP:11726"/>
        <dbReference type="Rhea" id="RHEA-COMP:11727"/>
        <dbReference type="Rhea" id="RHEA-COMP:11728"/>
        <dbReference type="ChEBI" id="CHEBI:13193"/>
        <dbReference type="ChEBI" id="CHEBI:15378"/>
        <dbReference type="ChEBI" id="CHEBI:17499"/>
        <dbReference type="ChEBI" id="CHEBI:29950"/>
        <dbReference type="ChEBI" id="CHEBI:30616"/>
        <dbReference type="ChEBI" id="CHEBI:33019"/>
        <dbReference type="ChEBI" id="CHEBI:61963"/>
        <dbReference type="ChEBI" id="CHEBI:65315"/>
        <dbReference type="ChEBI" id="CHEBI:87170"/>
        <dbReference type="ChEBI" id="CHEBI:456215"/>
        <dbReference type="EC" id="2.8.1.13"/>
    </reaction>
</comment>
<comment type="similarity">
    <text evidence="9">Belongs to the MnmA/TRMU family.</text>
</comment>
<evidence type="ECO:0000256" key="4">
    <source>
        <dbReference type="ARBA" id="ARBA00022741"/>
    </source>
</evidence>
<dbReference type="Pfam" id="PF03054">
    <property type="entry name" value="tRNA_Me_trans"/>
    <property type="match status" value="1"/>
</dbReference>
<comment type="function">
    <text evidence="9">Catalyzes the 2-thiolation of uridine at the wobble position (U34) of tRNA, leading to the formation of s(2)U34.</text>
</comment>
<sequence length="353" mass="39281">MSGGTTKRLKVAVALSGGVDSAVAAHRLKRQGCEVIGVHLRLGEDSPLPPELPALAARLGLPLKILDLRQEFARQVVDYFVAEYYQGHTPNPCIRCNTFIKFGVLWERVRAWGATHLATGHYVQLKPGPDGIPRLFRGVDPAKDQSYFLCQIPRALLPHLIFPLGELTKQEVRAQFQELGLPSLDSGQESQDICFISRGDYQEFLWSRRGRRGSPGDLVDRRGRLLGRHRGVENFTVGQRRGLGTPGPEPYYVLQIQPEDNRVVIGTKRELYSRGLRARALNWLIAPPDRAFEAIAVIRYRHPGVNAVLTPKPGNRVEVDFATPQAAVSPGQAVAFYDRDCLLGGAWIEVQLE</sequence>
<dbReference type="Gene3D" id="3.40.50.620">
    <property type="entry name" value="HUPs"/>
    <property type="match status" value="1"/>
</dbReference>
<dbReference type="PANTHER" id="PTHR11933:SF5">
    <property type="entry name" value="MITOCHONDRIAL TRNA-SPECIFIC 2-THIOURIDYLASE 1"/>
    <property type="match status" value="1"/>
</dbReference>
<keyword evidence="5 9" id="KW-0067">ATP-binding</keyword>
<feature type="region of interest" description="Interaction with tRNA" evidence="9">
    <location>
        <begin position="299"/>
        <end position="300"/>
    </location>
</feature>
<dbReference type="Pfam" id="PF20259">
    <property type="entry name" value="tRNA_Me_trans_M"/>
    <property type="match status" value="1"/>
</dbReference>
<evidence type="ECO:0000256" key="5">
    <source>
        <dbReference type="ARBA" id="ARBA00022840"/>
    </source>
</evidence>
<dbReference type="SUPFAM" id="SSF52402">
    <property type="entry name" value="Adenine nucleotide alpha hydrolases-like"/>
    <property type="match status" value="1"/>
</dbReference>
<reference evidence="12" key="1">
    <citation type="journal article" date="2020" name="mSystems">
        <title>Genome- and Community-Level Interaction Insights into Carbon Utilization and Element Cycling Functions of Hydrothermarchaeota in Hydrothermal Sediment.</title>
        <authorList>
            <person name="Zhou Z."/>
            <person name="Liu Y."/>
            <person name="Xu W."/>
            <person name="Pan J."/>
            <person name="Luo Z.H."/>
            <person name="Li M."/>
        </authorList>
    </citation>
    <scope>NUCLEOTIDE SEQUENCE [LARGE SCALE GENOMIC DNA]</scope>
    <source>
        <strain evidence="12">SpSt-897</strain>
    </source>
</reference>
<dbReference type="NCBIfam" id="NF001138">
    <property type="entry name" value="PRK00143.1"/>
    <property type="match status" value="1"/>
</dbReference>
<evidence type="ECO:0000256" key="6">
    <source>
        <dbReference type="ARBA" id="ARBA00022884"/>
    </source>
</evidence>
<dbReference type="InterPro" id="IPR014729">
    <property type="entry name" value="Rossmann-like_a/b/a_fold"/>
</dbReference>